<accession>A0A0F9SFD2</accession>
<sequence length="395" mass="45572">MTINLPERWHKIKLGTLIRLKRGYDLPKKQRQNGKYAVVGSNGIVDHHNIYKVEGPGVTVGRSGNIGNPFLSYENFWPLNTTLFVEEYYDSDPFFVYYLLKHLNLKRFDAGSAVPTLNRNHIHPLEIIVPERIIEQKVIGLMLNFFDKKIDINQQMNDILEKITLVIFKSRFIEFEPFQEDNFVESKLGRIPEGFDIVMIKDFGEVITGKTPSTRKKENFGQKIPFITIPDMRNNCFILETQRYLSEIGRFSQVNKDLPPNSICVSCIATPGLVSITTELSHTNQQINSIIPNNHYYLYYLYFALKGINRLIENLGSGGTAVLNLNKGNFEKINLIMPSKDILIKFSKILNPIMEKIKENKREIILLAKLRDLLLPQLISGRLRINNPKKFLEET</sequence>
<dbReference type="PANTHER" id="PTHR30408:SF13">
    <property type="entry name" value="TYPE I RESTRICTION ENZYME HINDI SPECIFICITY SUBUNIT"/>
    <property type="match status" value="1"/>
</dbReference>
<organism evidence="5">
    <name type="scientific">marine sediment metagenome</name>
    <dbReference type="NCBI Taxonomy" id="412755"/>
    <lineage>
        <taxon>unclassified sequences</taxon>
        <taxon>metagenomes</taxon>
        <taxon>ecological metagenomes</taxon>
    </lineage>
</organism>
<dbReference type="Pfam" id="PF01420">
    <property type="entry name" value="Methylase_S"/>
    <property type="match status" value="2"/>
</dbReference>
<dbReference type="PANTHER" id="PTHR30408">
    <property type="entry name" value="TYPE-1 RESTRICTION ENZYME ECOKI SPECIFICITY PROTEIN"/>
    <property type="match status" value="1"/>
</dbReference>
<dbReference type="GO" id="GO:0009307">
    <property type="term" value="P:DNA restriction-modification system"/>
    <property type="evidence" value="ECO:0007669"/>
    <property type="project" value="UniProtKB-KW"/>
</dbReference>
<evidence type="ECO:0000256" key="3">
    <source>
        <dbReference type="ARBA" id="ARBA00023125"/>
    </source>
</evidence>
<dbReference type="Gene3D" id="3.90.220.20">
    <property type="entry name" value="DNA methylase specificity domains"/>
    <property type="match status" value="2"/>
</dbReference>
<dbReference type="GO" id="GO:0003677">
    <property type="term" value="F:DNA binding"/>
    <property type="evidence" value="ECO:0007669"/>
    <property type="project" value="UniProtKB-KW"/>
</dbReference>
<feature type="domain" description="Type I restriction modification DNA specificity" evidence="4">
    <location>
        <begin position="192"/>
        <end position="362"/>
    </location>
</feature>
<evidence type="ECO:0000256" key="1">
    <source>
        <dbReference type="ARBA" id="ARBA00010923"/>
    </source>
</evidence>
<proteinExistence type="inferred from homology"/>
<reference evidence="5" key="1">
    <citation type="journal article" date="2015" name="Nature">
        <title>Complex archaea that bridge the gap between prokaryotes and eukaryotes.</title>
        <authorList>
            <person name="Spang A."/>
            <person name="Saw J.H."/>
            <person name="Jorgensen S.L."/>
            <person name="Zaremba-Niedzwiedzka K."/>
            <person name="Martijn J."/>
            <person name="Lind A.E."/>
            <person name="van Eijk R."/>
            <person name="Schleper C."/>
            <person name="Guy L."/>
            <person name="Ettema T.J."/>
        </authorList>
    </citation>
    <scope>NUCLEOTIDE SEQUENCE</scope>
</reference>
<protein>
    <recommendedName>
        <fullName evidence="4">Type I restriction modification DNA specificity domain-containing protein</fullName>
    </recommendedName>
</protein>
<dbReference type="InterPro" id="IPR044946">
    <property type="entry name" value="Restrct_endonuc_typeI_TRD_sf"/>
</dbReference>
<keyword evidence="2" id="KW-0680">Restriction system</keyword>
<dbReference type="InterPro" id="IPR052021">
    <property type="entry name" value="Type-I_RS_S_subunit"/>
</dbReference>
<comment type="caution">
    <text evidence="5">The sequence shown here is derived from an EMBL/GenBank/DDBJ whole genome shotgun (WGS) entry which is preliminary data.</text>
</comment>
<feature type="domain" description="Type I restriction modification DNA specificity" evidence="4">
    <location>
        <begin position="6"/>
        <end position="161"/>
    </location>
</feature>
<dbReference type="EMBL" id="LAZR01000470">
    <property type="protein sequence ID" value="KKN67590.1"/>
    <property type="molecule type" value="Genomic_DNA"/>
</dbReference>
<comment type="similarity">
    <text evidence="1">Belongs to the type-I restriction system S methylase family.</text>
</comment>
<dbReference type="CDD" id="cd17251">
    <property type="entry name" value="RMtype1_S_HinAWORF1578P-TRD2-CR2_like"/>
    <property type="match status" value="1"/>
</dbReference>
<dbReference type="SUPFAM" id="SSF116734">
    <property type="entry name" value="DNA methylase specificity domain"/>
    <property type="match status" value="2"/>
</dbReference>
<name>A0A0F9SFD2_9ZZZZ</name>
<evidence type="ECO:0000256" key="2">
    <source>
        <dbReference type="ARBA" id="ARBA00022747"/>
    </source>
</evidence>
<dbReference type="InterPro" id="IPR000055">
    <property type="entry name" value="Restrct_endonuc_typeI_TRD"/>
</dbReference>
<evidence type="ECO:0000259" key="4">
    <source>
        <dbReference type="Pfam" id="PF01420"/>
    </source>
</evidence>
<dbReference type="CDD" id="cd17267">
    <property type="entry name" value="RMtype1_S_EcoAO83I-TRD1-CR1_like"/>
    <property type="match status" value="1"/>
</dbReference>
<dbReference type="AlphaFoldDB" id="A0A0F9SFD2"/>
<evidence type="ECO:0000313" key="5">
    <source>
        <dbReference type="EMBL" id="KKN67590.1"/>
    </source>
</evidence>
<keyword evidence="3" id="KW-0238">DNA-binding</keyword>
<gene>
    <name evidence="5" type="ORF">LCGC14_0459830</name>
</gene>